<organism evidence="2 3">
    <name type="scientific">Rapidithrix thailandica</name>
    <dbReference type="NCBI Taxonomy" id="413964"/>
    <lineage>
        <taxon>Bacteria</taxon>
        <taxon>Pseudomonadati</taxon>
        <taxon>Bacteroidota</taxon>
        <taxon>Cytophagia</taxon>
        <taxon>Cytophagales</taxon>
        <taxon>Flammeovirgaceae</taxon>
        <taxon>Rapidithrix</taxon>
    </lineage>
</organism>
<dbReference type="Proteomes" id="UP001403385">
    <property type="component" value="Unassembled WGS sequence"/>
</dbReference>
<feature type="domain" description="SiaC family regulatory phosphoprotein" evidence="1">
    <location>
        <begin position="17"/>
        <end position="132"/>
    </location>
</feature>
<evidence type="ECO:0000259" key="1">
    <source>
        <dbReference type="Pfam" id="PF09345"/>
    </source>
</evidence>
<sequence length="133" mass="15752">METIKLDRLEFESENNTFFKPHILFDAETGECLIEGESYLEDTWEFYSKPMEWLRAYTTAEVKKPIDFKFKLSYFNTSSSKCILDILKLLKQYQENGGEVTVSWYYPEDDEDNLMEAEDFIADTGIDMKLVEY</sequence>
<dbReference type="EMBL" id="JBDKWZ010000001">
    <property type="protein sequence ID" value="MEN7546593.1"/>
    <property type="molecule type" value="Genomic_DNA"/>
</dbReference>
<reference evidence="2 3" key="1">
    <citation type="submission" date="2024-04" db="EMBL/GenBank/DDBJ databases">
        <title>Novel genus in family Flammeovirgaceae.</title>
        <authorList>
            <person name="Nguyen T.H."/>
            <person name="Vuong T.Q."/>
            <person name="Le H."/>
            <person name="Kim S.-G."/>
        </authorList>
    </citation>
    <scope>NUCLEOTIDE SEQUENCE [LARGE SCALE GENOMIC DNA]</scope>
    <source>
        <strain evidence="2 3">JCM 23209</strain>
    </source>
</reference>
<dbReference type="Pfam" id="PF09345">
    <property type="entry name" value="SiaC"/>
    <property type="match status" value="1"/>
</dbReference>
<dbReference type="AlphaFoldDB" id="A0AAW9RYH0"/>
<dbReference type="InterPro" id="IPR018530">
    <property type="entry name" value="SiaC"/>
</dbReference>
<evidence type="ECO:0000313" key="2">
    <source>
        <dbReference type="EMBL" id="MEN7546593.1"/>
    </source>
</evidence>
<evidence type="ECO:0000313" key="3">
    <source>
        <dbReference type="Proteomes" id="UP001403385"/>
    </source>
</evidence>
<name>A0AAW9RYH0_9BACT</name>
<gene>
    <name evidence="2" type="ORF">AAG747_01660</name>
</gene>
<keyword evidence="3" id="KW-1185">Reference proteome</keyword>
<comment type="caution">
    <text evidence="2">The sequence shown here is derived from an EMBL/GenBank/DDBJ whole genome shotgun (WGS) entry which is preliminary data.</text>
</comment>
<protein>
    <submittedName>
        <fullName evidence="2">DUF1987 domain-containing protein</fullName>
    </submittedName>
</protein>
<dbReference type="RefSeq" id="WP_346819377.1">
    <property type="nucleotide sequence ID" value="NZ_JBDKWZ010000001.1"/>
</dbReference>
<proteinExistence type="predicted"/>
<accession>A0AAW9RYH0</accession>